<name>G0UB37_TRYVY</name>
<feature type="compositionally biased region" description="Polar residues" evidence="1">
    <location>
        <begin position="1"/>
        <end position="15"/>
    </location>
</feature>
<dbReference type="EMBL" id="HE573027">
    <property type="protein sequence ID" value="CCC53024.1"/>
    <property type="molecule type" value="Genomic_DNA"/>
</dbReference>
<feature type="compositionally biased region" description="Basic and acidic residues" evidence="1">
    <location>
        <begin position="17"/>
        <end position="26"/>
    </location>
</feature>
<feature type="compositionally biased region" description="Polar residues" evidence="1">
    <location>
        <begin position="59"/>
        <end position="92"/>
    </location>
</feature>
<feature type="region of interest" description="Disordered" evidence="1">
    <location>
        <begin position="1"/>
        <end position="40"/>
    </location>
</feature>
<protein>
    <submittedName>
        <fullName evidence="2">Uncharacterized protein</fullName>
    </submittedName>
</protein>
<evidence type="ECO:0000313" key="2">
    <source>
        <dbReference type="EMBL" id="CCC53024.1"/>
    </source>
</evidence>
<evidence type="ECO:0000256" key="1">
    <source>
        <dbReference type="SAM" id="MobiDB-lite"/>
    </source>
</evidence>
<accession>G0UB37</accession>
<dbReference type="AlphaFoldDB" id="G0UB37"/>
<feature type="region of interest" description="Disordered" evidence="1">
    <location>
        <begin position="58"/>
        <end position="92"/>
    </location>
</feature>
<gene>
    <name evidence="2" type="ORF">TVY486_1105080</name>
</gene>
<sequence>MSGNAAKNTPTTFQNGKEIKCQDKGKNKGRQKSSLHTHPLASSAGKPYCLVAAPHVADYSSSSGTCSPMNSFTTDRGSRETTTPAADTPNINQDRLLDSGAAHVFERVFLLTQTFFHAPIPGACPFKLGELYDVLQHGRPTRMWLQSVGLGL</sequence>
<proteinExistence type="predicted"/>
<organism evidence="2">
    <name type="scientific">Trypanosoma vivax (strain Y486)</name>
    <dbReference type="NCBI Taxonomy" id="1055687"/>
    <lineage>
        <taxon>Eukaryota</taxon>
        <taxon>Discoba</taxon>
        <taxon>Euglenozoa</taxon>
        <taxon>Kinetoplastea</taxon>
        <taxon>Metakinetoplastina</taxon>
        <taxon>Trypanosomatida</taxon>
        <taxon>Trypanosomatidae</taxon>
        <taxon>Trypanosoma</taxon>
        <taxon>Duttonella</taxon>
    </lineage>
</organism>
<reference evidence="2" key="1">
    <citation type="journal article" date="2012" name="Proc. Natl. Acad. Sci. U.S.A.">
        <title>Antigenic diversity is generated by distinct evolutionary mechanisms in African trypanosome species.</title>
        <authorList>
            <person name="Jackson A.P."/>
            <person name="Berry A."/>
            <person name="Aslett M."/>
            <person name="Allison H.C."/>
            <person name="Burton P."/>
            <person name="Vavrova-Anderson J."/>
            <person name="Brown R."/>
            <person name="Browne H."/>
            <person name="Corton N."/>
            <person name="Hauser H."/>
            <person name="Gamble J."/>
            <person name="Gilderthorp R."/>
            <person name="Marcello L."/>
            <person name="McQuillan J."/>
            <person name="Otto T.D."/>
            <person name="Quail M.A."/>
            <person name="Sanders M.J."/>
            <person name="van Tonder A."/>
            <person name="Ginger M.L."/>
            <person name="Field M.C."/>
            <person name="Barry J.D."/>
            <person name="Hertz-Fowler C."/>
            <person name="Berriman M."/>
        </authorList>
    </citation>
    <scope>NUCLEOTIDE SEQUENCE</scope>
    <source>
        <strain evidence="2">Y486</strain>
    </source>
</reference>